<comment type="caution">
    <text evidence="2">The sequence shown here is derived from an EMBL/GenBank/DDBJ whole genome shotgun (WGS) entry which is preliminary data.</text>
</comment>
<name>A0A414PTR4_FUSMR</name>
<dbReference type="InterPro" id="IPR001296">
    <property type="entry name" value="Glyco_trans_1"/>
</dbReference>
<dbReference type="EMBL" id="QRHL01000011">
    <property type="protein sequence ID" value="RHF71943.1"/>
    <property type="molecule type" value="Genomic_DNA"/>
</dbReference>
<dbReference type="Gene3D" id="3.40.50.2000">
    <property type="entry name" value="Glycogen Phosphorylase B"/>
    <property type="match status" value="1"/>
</dbReference>
<organism evidence="2 3">
    <name type="scientific">Fusobacterium mortiferum</name>
    <dbReference type="NCBI Taxonomy" id="850"/>
    <lineage>
        <taxon>Bacteria</taxon>
        <taxon>Fusobacteriati</taxon>
        <taxon>Fusobacteriota</taxon>
        <taxon>Fusobacteriia</taxon>
        <taxon>Fusobacteriales</taxon>
        <taxon>Fusobacteriaceae</taxon>
        <taxon>Fusobacterium</taxon>
    </lineage>
</organism>
<gene>
    <name evidence="2" type="ORF">DW663_07425</name>
</gene>
<evidence type="ECO:0000313" key="2">
    <source>
        <dbReference type="EMBL" id="RHF71943.1"/>
    </source>
</evidence>
<dbReference type="GO" id="GO:0016757">
    <property type="term" value="F:glycosyltransferase activity"/>
    <property type="evidence" value="ECO:0007669"/>
    <property type="project" value="InterPro"/>
</dbReference>
<feature type="domain" description="Glycosyl transferase family 1" evidence="1">
    <location>
        <begin position="170"/>
        <end position="337"/>
    </location>
</feature>
<accession>A0A414PTR4</accession>
<evidence type="ECO:0000313" key="3">
    <source>
        <dbReference type="Proteomes" id="UP000284676"/>
    </source>
</evidence>
<dbReference type="Pfam" id="PF00534">
    <property type="entry name" value="Glycos_transf_1"/>
    <property type="match status" value="1"/>
</dbReference>
<dbReference type="AlphaFoldDB" id="A0A414PTR4"/>
<evidence type="ECO:0000259" key="1">
    <source>
        <dbReference type="Pfam" id="PF00534"/>
    </source>
</evidence>
<sequence length="360" mass="43005">MKKILLVDKMYPLNTRNERLIMTLRKKFKVNFIAWDRESNCKESIEDGYIFSSFEGYGNKIKKIIGMRKYFKFLKEKILENKPDILICSHWDMLLLCKLMKYKGKILYENLDLPTSKNKIILFILLKLEKILVKNIDGILFASRFFVKLYDEVKCPKLLIENLPLKKITKKIEIKKENPKNIRISFIGSLRYFDDMKKLLEAIQKIENVEVYLIGKGAENEKFKKFIINKKLKRVFMMGDYNYEEIARYYQISDFIWAVYPANDYNVKYAISNKFHESIIFEKICFFSKNTLLGEYVDKNKIGISINSSNKESIEKTILNILDHPEKIVEITENIKKYKQNKILYWEENEENLIKFIEKL</sequence>
<keyword evidence="2" id="KW-0808">Transferase</keyword>
<reference evidence="2 3" key="1">
    <citation type="submission" date="2018-08" db="EMBL/GenBank/DDBJ databases">
        <title>A genome reference for cultivated species of the human gut microbiota.</title>
        <authorList>
            <person name="Zou Y."/>
            <person name="Xue W."/>
            <person name="Luo G."/>
        </authorList>
    </citation>
    <scope>NUCLEOTIDE SEQUENCE [LARGE SCALE GENOMIC DNA]</scope>
    <source>
        <strain evidence="2 3">AM25-1</strain>
    </source>
</reference>
<dbReference type="SUPFAM" id="SSF53756">
    <property type="entry name" value="UDP-Glycosyltransferase/glycogen phosphorylase"/>
    <property type="match status" value="1"/>
</dbReference>
<proteinExistence type="predicted"/>
<dbReference type="RefSeq" id="WP_118234424.1">
    <property type="nucleotide sequence ID" value="NZ_QRHL01000011.1"/>
</dbReference>
<dbReference type="Proteomes" id="UP000284676">
    <property type="component" value="Unassembled WGS sequence"/>
</dbReference>
<protein>
    <submittedName>
        <fullName evidence="2">Glycosyltransferase</fullName>
    </submittedName>
</protein>